<accession>A0A6S7H879</accession>
<evidence type="ECO:0000313" key="12">
    <source>
        <dbReference type="Proteomes" id="UP001152795"/>
    </source>
</evidence>
<dbReference type="SMART" id="SM01411">
    <property type="entry name" value="Ephrin_rec_like"/>
    <property type="match status" value="1"/>
</dbReference>
<evidence type="ECO:0000313" key="11">
    <source>
        <dbReference type="EMBL" id="CAB4000366.1"/>
    </source>
</evidence>
<dbReference type="InterPro" id="IPR000337">
    <property type="entry name" value="GPCR_3"/>
</dbReference>
<dbReference type="SUPFAM" id="SSF53822">
    <property type="entry name" value="Periplasmic binding protein-like I"/>
    <property type="match status" value="1"/>
</dbReference>
<dbReference type="PANTHER" id="PTHR24060">
    <property type="entry name" value="METABOTROPIC GLUTAMATE RECEPTOR"/>
    <property type="match status" value="1"/>
</dbReference>
<proteinExistence type="predicted"/>
<dbReference type="GO" id="GO:0004930">
    <property type="term" value="F:G protein-coupled receptor activity"/>
    <property type="evidence" value="ECO:0007669"/>
    <property type="project" value="UniProtKB-KW"/>
</dbReference>
<dbReference type="GO" id="GO:0005886">
    <property type="term" value="C:plasma membrane"/>
    <property type="evidence" value="ECO:0007669"/>
    <property type="project" value="UniProtKB-SubCell"/>
</dbReference>
<keyword evidence="8 11" id="KW-0675">Receptor</keyword>
<keyword evidence="4" id="KW-0732">Signal</keyword>
<name>A0A6S7H879_PARCT</name>
<protein>
    <submittedName>
        <fullName evidence="11">Extracellular calcium-sensing receptor-like</fullName>
    </submittedName>
</protein>
<dbReference type="FunFam" id="2.10.50.30:FF:000005">
    <property type="entry name" value="Metabotropic glutamate receptor"/>
    <property type="match status" value="1"/>
</dbReference>
<dbReference type="InterPro" id="IPR028082">
    <property type="entry name" value="Peripla_BP_I"/>
</dbReference>
<evidence type="ECO:0000256" key="4">
    <source>
        <dbReference type="ARBA" id="ARBA00022729"/>
    </source>
</evidence>
<organism evidence="11 12">
    <name type="scientific">Paramuricea clavata</name>
    <name type="common">Red gorgonian</name>
    <name type="synonym">Violescent sea-whip</name>
    <dbReference type="NCBI Taxonomy" id="317549"/>
    <lineage>
        <taxon>Eukaryota</taxon>
        <taxon>Metazoa</taxon>
        <taxon>Cnidaria</taxon>
        <taxon>Anthozoa</taxon>
        <taxon>Octocorallia</taxon>
        <taxon>Malacalcyonacea</taxon>
        <taxon>Plexauridae</taxon>
        <taxon>Paramuricea</taxon>
    </lineage>
</organism>
<dbReference type="Gene3D" id="2.10.50.30">
    <property type="entry name" value="GPCR, family 3, nine cysteines domain"/>
    <property type="match status" value="1"/>
</dbReference>
<evidence type="ECO:0000256" key="5">
    <source>
        <dbReference type="ARBA" id="ARBA00022989"/>
    </source>
</evidence>
<evidence type="ECO:0000256" key="7">
    <source>
        <dbReference type="ARBA" id="ARBA00023136"/>
    </source>
</evidence>
<evidence type="ECO:0000256" key="1">
    <source>
        <dbReference type="ARBA" id="ARBA00004651"/>
    </source>
</evidence>
<dbReference type="InterPro" id="IPR050726">
    <property type="entry name" value="mGluR"/>
</dbReference>
<dbReference type="InterPro" id="IPR038550">
    <property type="entry name" value="GPCR_3_9-Cys_sf"/>
</dbReference>
<dbReference type="Proteomes" id="UP001152795">
    <property type="component" value="Unassembled WGS sequence"/>
</dbReference>
<dbReference type="PRINTS" id="PR00248">
    <property type="entry name" value="GPCRMGR"/>
</dbReference>
<dbReference type="Pfam" id="PF07562">
    <property type="entry name" value="NCD3G"/>
    <property type="match status" value="1"/>
</dbReference>
<dbReference type="PRINTS" id="PR00592">
    <property type="entry name" value="CASENSINGR"/>
</dbReference>
<evidence type="ECO:0000256" key="2">
    <source>
        <dbReference type="ARBA" id="ARBA00022475"/>
    </source>
</evidence>
<sequence>MKISNTISLILLFLTPTSAKHLNDSDIKPPDSLVSRFGNVRIGGLVPVHIQQSNKTLCEIYDPRFSYIRYRDGTVKCYKLNIGGVLWSEAIRFAVLAVNELVLNGTNITLGYDIRDSLNNVDVALDVALDFTTRRERPKVGNSTRECNCSVNTTQPYVVALIGGARSEISQRVNTVASVSSLPQVSYSSTSVSLSDKTKYRTFLRTIPPDNFQARAMVDIVKRFGWSYVATVATDEDYGRRGVEGFHEEARKSNICISTQRLFHFNISDDDTKRDIKDIVSKLKADTKTNVIVLFCERPRAVAVLTEAQKQGMTGKTWIATEDWGFSQRIYDFDISTVGGILGVVTHATRLDLFEKHLAALNSSTTENPWLLEYFREKSCKVGDKNCKIDPSLTATILHRNKASYVMDAVYTVVLGLLDYMKCGEPDAADCLKDIDLEKLREYMLNVNDSGSSGRLINYDKLGNPGGIYYLISNLQPDPTTKKGKKFVHVGNWSNGQLHITNPVYWNGGRNNTPVSRCSAPCPPGHYYVKGDVSCCWKCVLCPLGKFKATTGNHQCDSCPEGYVSDANHTRCVRIPEEFIRWDSVTSAILVSLSLCGVLVTSFMFGVYFKYRKTPIVKAASRYPSLLLLVSIAIMFALPLLYIGRPSIVLCHIQPIAFGFLMTLAGSLVLTKTFRLIQIFNNVVTNLRDKPLVTVKTQFVMVILMLVLEVILIAVFLDRRPIQVNTVVGGATVPIDCGESAKDLHTAVVLYNWFLALICAVMAFRARSLPANFSEARLISFAMFTFSVVWLSFLIVFSGSIITQFSVYICICILATALDFVVCMFAPKIFVILFKPELNEMHVVRADIYRYTMKQRARSHTQGESSESELTRAQLEGSLPRRKSAHILQESKL</sequence>
<dbReference type="InterPro" id="IPR011500">
    <property type="entry name" value="GPCR_3_9-Cys_dom"/>
</dbReference>
<keyword evidence="9" id="KW-0325">Glycoprotein</keyword>
<dbReference type="CDD" id="cd06350">
    <property type="entry name" value="PBP1_GPCR_family_C-like"/>
    <property type="match status" value="1"/>
</dbReference>
<dbReference type="CDD" id="cd13953">
    <property type="entry name" value="7tm_classC_mGluR-like"/>
    <property type="match status" value="1"/>
</dbReference>
<keyword evidence="12" id="KW-1185">Reference proteome</keyword>
<evidence type="ECO:0000256" key="10">
    <source>
        <dbReference type="ARBA" id="ARBA00023224"/>
    </source>
</evidence>
<evidence type="ECO:0000256" key="3">
    <source>
        <dbReference type="ARBA" id="ARBA00022692"/>
    </source>
</evidence>
<gene>
    <name evidence="11" type="ORF">PACLA_8A041729</name>
</gene>
<dbReference type="InterPro" id="IPR000068">
    <property type="entry name" value="GPCR_3_Ca_sens_rcpt-rel"/>
</dbReference>
<keyword evidence="6" id="KW-0297">G-protein coupled receptor</keyword>
<dbReference type="FunFam" id="3.40.50.2300:FF:000281">
    <property type="entry name" value="Metabotropic glutamate receptor 4"/>
    <property type="match status" value="1"/>
</dbReference>
<dbReference type="EMBL" id="CACRXK020003820">
    <property type="protein sequence ID" value="CAB4000366.1"/>
    <property type="molecule type" value="Genomic_DNA"/>
</dbReference>
<dbReference type="InterPro" id="IPR017978">
    <property type="entry name" value="GPCR_3_C"/>
</dbReference>
<keyword evidence="5" id="KW-1133">Transmembrane helix</keyword>
<dbReference type="PROSITE" id="PS50259">
    <property type="entry name" value="G_PROTEIN_RECEP_F3_4"/>
    <property type="match status" value="1"/>
</dbReference>
<dbReference type="InterPro" id="IPR009030">
    <property type="entry name" value="Growth_fac_rcpt_cys_sf"/>
</dbReference>
<comment type="caution">
    <text evidence="11">The sequence shown here is derived from an EMBL/GenBank/DDBJ whole genome shotgun (WGS) entry which is preliminary data.</text>
</comment>
<dbReference type="Pfam" id="PF01094">
    <property type="entry name" value="ANF_receptor"/>
    <property type="match status" value="1"/>
</dbReference>
<comment type="subcellular location">
    <subcellularLocation>
        <location evidence="1">Cell membrane</location>
        <topology evidence="1">Multi-pass membrane protein</topology>
    </subcellularLocation>
</comment>
<evidence type="ECO:0000256" key="6">
    <source>
        <dbReference type="ARBA" id="ARBA00023040"/>
    </source>
</evidence>
<keyword evidence="3" id="KW-0812">Transmembrane</keyword>
<reference evidence="11" key="1">
    <citation type="submission" date="2020-04" db="EMBL/GenBank/DDBJ databases">
        <authorList>
            <person name="Alioto T."/>
            <person name="Alioto T."/>
            <person name="Gomez Garrido J."/>
        </authorList>
    </citation>
    <scope>NUCLEOTIDE SEQUENCE</scope>
    <source>
        <strain evidence="11">A484AB</strain>
    </source>
</reference>
<keyword evidence="2" id="KW-1003">Cell membrane</keyword>
<dbReference type="SUPFAM" id="SSF57184">
    <property type="entry name" value="Growth factor receptor domain"/>
    <property type="match status" value="1"/>
</dbReference>
<evidence type="ECO:0000256" key="9">
    <source>
        <dbReference type="ARBA" id="ARBA00023180"/>
    </source>
</evidence>
<dbReference type="OrthoDB" id="5984008at2759"/>
<dbReference type="AlphaFoldDB" id="A0A6S7H879"/>
<dbReference type="Gene3D" id="3.40.50.2300">
    <property type="match status" value="2"/>
</dbReference>
<keyword evidence="10" id="KW-0807">Transducer</keyword>
<evidence type="ECO:0000256" key="8">
    <source>
        <dbReference type="ARBA" id="ARBA00023170"/>
    </source>
</evidence>
<keyword evidence="7" id="KW-0472">Membrane</keyword>
<dbReference type="InterPro" id="IPR001828">
    <property type="entry name" value="ANF_lig-bd_rcpt"/>
</dbReference>
<dbReference type="Pfam" id="PF00003">
    <property type="entry name" value="7tm_3"/>
    <property type="match status" value="1"/>
</dbReference>